<dbReference type="InterPro" id="IPR052530">
    <property type="entry name" value="NAD(P)H_nitroreductase"/>
</dbReference>
<proteinExistence type="inferred from homology"/>
<dbReference type="CDD" id="cd02135">
    <property type="entry name" value="YdjA-like"/>
    <property type="match status" value="1"/>
</dbReference>
<dbReference type="InterPro" id="IPR026021">
    <property type="entry name" value="YdjA-like"/>
</dbReference>
<evidence type="ECO:0000256" key="6">
    <source>
        <dbReference type="ARBA" id="ARBA00023002"/>
    </source>
</evidence>
<comment type="similarity">
    <text evidence="2 8">Belongs to the nitroreductase family.</text>
</comment>
<dbReference type="RefSeq" id="WP_142950150.1">
    <property type="nucleotide sequence ID" value="NZ_ARXR01000021.1"/>
</dbReference>
<dbReference type="PANTHER" id="PTHR43821:SF1">
    <property type="entry name" value="NAD(P)H NITROREDUCTASE YDJA-RELATED"/>
    <property type="match status" value="1"/>
</dbReference>
<dbReference type="Gene3D" id="3.40.109.10">
    <property type="entry name" value="NADH Oxidase"/>
    <property type="match status" value="1"/>
</dbReference>
<sequence length="190" mass="20990">MDTLTALNTRVSVARLTEPGPSADQVRQLLAAAIRAPDHGMLRPWRFLVLEGEERERLGDIMEWRLLRRQPEADQCARDNIRNKALRAPTIIVAVAEITEGHKVPAWEQVLAVGAAVQNIMVAAHALGIGAMWRTGDLANDETVKARLGFADKDQVVGFVYLGTPAGALKNLPDEQPETFLRELPRGRDE</sequence>
<evidence type="ECO:0000259" key="9">
    <source>
        <dbReference type="Pfam" id="PF00881"/>
    </source>
</evidence>
<keyword evidence="5 8" id="KW-0521">NADP</keyword>
<gene>
    <name evidence="10" type="ORF">ISO4_02344</name>
</gene>
<dbReference type="PANTHER" id="PTHR43821">
    <property type="entry name" value="NAD(P)H NITROREDUCTASE YDJA-RELATED"/>
    <property type="match status" value="1"/>
</dbReference>
<evidence type="ECO:0000256" key="8">
    <source>
        <dbReference type="PIRNR" id="PIRNR000232"/>
    </source>
</evidence>
<keyword evidence="3 8" id="KW-0285">Flavoprotein</keyword>
<comment type="cofactor">
    <cofactor evidence="1 8">
        <name>FMN</name>
        <dbReference type="ChEBI" id="CHEBI:58210"/>
    </cofactor>
</comment>
<keyword evidence="4 8" id="KW-0288">FMN</keyword>
<evidence type="ECO:0000313" key="10">
    <source>
        <dbReference type="EMBL" id="MBF5053742.1"/>
    </source>
</evidence>
<protein>
    <recommendedName>
        <fullName evidence="8">Putative NAD(P)H nitroreductase</fullName>
        <ecNumber evidence="8">1.-.-.-</ecNumber>
    </recommendedName>
</protein>
<dbReference type="InterPro" id="IPR029479">
    <property type="entry name" value="Nitroreductase"/>
</dbReference>
<evidence type="ECO:0000256" key="5">
    <source>
        <dbReference type="ARBA" id="ARBA00022857"/>
    </source>
</evidence>
<evidence type="ECO:0000256" key="3">
    <source>
        <dbReference type="ARBA" id="ARBA00022630"/>
    </source>
</evidence>
<dbReference type="EMBL" id="ARXR01000021">
    <property type="protein sequence ID" value="MBF5053742.1"/>
    <property type="molecule type" value="Genomic_DNA"/>
</dbReference>
<dbReference type="Proteomes" id="UP000644441">
    <property type="component" value="Unassembled WGS sequence"/>
</dbReference>
<keyword evidence="7 8" id="KW-0520">NAD</keyword>
<dbReference type="InterPro" id="IPR000415">
    <property type="entry name" value="Nitroreductase-like"/>
</dbReference>
<evidence type="ECO:0000256" key="2">
    <source>
        <dbReference type="ARBA" id="ARBA00007118"/>
    </source>
</evidence>
<evidence type="ECO:0000313" key="11">
    <source>
        <dbReference type="Proteomes" id="UP000644441"/>
    </source>
</evidence>
<dbReference type="PIRSF" id="PIRSF000232">
    <property type="entry name" value="YdjA"/>
    <property type="match status" value="1"/>
</dbReference>
<evidence type="ECO:0000256" key="7">
    <source>
        <dbReference type="ARBA" id="ARBA00023027"/>
    </source>
</evidence>
<dbReference type="SUPFAM" id="SSF55469">
    <property type="entry name" value="FMN-dependent nitroreductase-like"/>
    <property type="match status" value="1"/>
</dbReference>
<reference evidence="10 11" key="1">
    <citation type="submission" date="2012-09" db="EMBL/GenBank/DDBJ databases">
        <title>Genome Sequence of alkane-degrading Bacterium Alcanivorax venustensis ISO4.</title>
        <authorList>
            <person name="Lai Q."/>
            <person name="Shao Z."/>
        </authorList>
    </citation>
    <scope>NUCLEOTIDE SEQUENCE [LARGE SCALE GENOMIC DNA]</scope>
    <source>
        <strain evidence="10 11">ISO4</strain>
    </source>
</reference>
<evidence type="ECO:0000256" key="4">
    <source>
        <dbReference type="ARBA" id="ARBA00022643"/>
    </source>
</evidence>
<dbReference type="EC" id="1.-.-.-" evidence="8"/>
<comment type="caution">
    <text evidence="10">The sequence shown here is derived from an EMBL/GenBank/DDBJ whole genome shotgun (WGS) entry which is preliminary data.</text>
</comment>
<dbReference type="GeneID" id="99766358"/>
<keyword evidence="6 8" id="KW-0560">Oxidoreductase</keyword>
<organism evidence="10 11">
    <name type="scientific">Alloalcanivorax venustensis ISO4</name>
    <dbReference type="NCBI Taxonomy" id="1177184"/>
    <lineage>
        <taxon>Bacteria</taxon>
        <taxon>Pseudomonadati</taxon>
        <taxon>Pseudomonadota</taxon>
        <taxon>Gammaproteobacteria</taxon>
        <taxon>Oceanospirillales</taxon>
        <taxon>Alcanivoracaceae</taxon>
        <taxon>Alloalcanivorax</taxon>
    </lineage>
</organism>
<name>A0ABS0AHY5_9GAMM</name>
<keyword evidence="11" id="KW-1185">Reference proteome</keyword>
<feature type="domain" description="Nitroreductase" evidence="9">
    <location>
        <begin position="17"/>
        <end position="163"/>
    </location>
</feature>
<accession>A0ABS0AHY5</accession>
<evidence type="ECO:0000256" key="1">
    <source>
        <dbReference type="ARBA" id="ARBA00001917"/>
    </source>
</evidence>
<dbReference type="Pfam" id="PF00881">
    <property type="entry name" value="Nitroreductase"/>
    <property type="match status" value="1"/>
</dbReference>